<protein>
    <submittedName>
        <fullName evidence="1">Uncharacterized protein</fullName>
    </submittedName>
</protein>
<comment type="caution">
    <text evidence="1">The sequence shown here is derived from an EMBL/GenBank/DDBJ whole genome shotgun (WGS) entry which is preliminary data.</text>
</comment>
<dbReference type="EMBL" id="JAUSYA010000001">
    <property type="protein sequence ID" value="MDQ0688509.1"/>
    <property type="molecule type" value="Genomic_DNA"/>
</dbReference>
<dbReference type="Proteomes" id="UP001243364">
    <property type="component" value="Unassembled WGS sequence"/>
</dbReference>
<proteinExistence type="predicted"/>
<accession>A0ABU0QCX2</accession>
<reference evidence="1 2" key="1">
    <citation type="submission" date="2023-07" db="EMBL/GenBank/DDBJ databases">
        <title>Comparative genomics of wheat-associated soil bacteria to identify genetic determinants of phenazine resistance.</title>
        <authorList>
            <person name="Mouncey N."/>
        </authorList>
    </citation>
    <scope>NUCLEOTIDE SEQUENCE [LARGE SCALE GENOMIC DNA]</scope>
    <source>
        <strain evidence="1 2">W4I19-2</strain>
    </source>
</reference>
<keyword evidence="2" id="KW-1185">Reference proteome</keyword>
<organism evidence="1 2">
    <name type="scientific">Streptomyces achromogenes</name>
    <dbReference type="NCBI Taxonomy" id="67255"/>
    <lineage>
        <taxon>Bacteria</taxon>
        <taxon>Bacillati</taxon>
        <taxon>Actinomycetota</taxon>
        <taxon>Actinomycetes</taxon>
        <taxon>Kitasatosporales</taxon>
        <taxon>Streptomycetaceae</taxon>
        <taxon>Streptomyces</taxon>
    </lineage>
</organism>
<evidence type="ECO:0000313" key="2">
    <source>
        <dbReference type="Proteomes" id="UP001243364"/>
    </source>
</evidence>
<name>A0ABU0QCX2_STRAH</name>
<dbReference type="RefSeq" id="WP_307049138.1">
    <property type="nucleotide sequence ID" value="NZ_JAUSYA010000001.1"/>
</dbReference>
<evidence type="ECO:0000313" key="1">
    <source>
        <dbReference type="EMBL" id="MDQ0688509.1"/>
    </source>
</evidence>
<sequence>MREDSAEVLPFGPHDIALASLLGDTINVNSFRTMSDMSNSSLSLSCNRAPEEQWQIIAV</sequence>
<gene>
    <name evidence="1" type="ORF">QFZ56_007472</name>
</gene>